<dbReference type="SUPFAM" id="SSF103481">
    <property type="entry name" value="Multidrug resistance efflux transporter EmrE"/>
    <property type="match status" value="2"/>
</dbReference>
<keyword evidence="1" id="KW-0812">Transmembrane</keyword>
<accession>A0A8H2JM68</accession>
<protein>
    <submittedName>
        <fullName evidence="3">DMT family transporter</fullName>
    </submittedName>
</protein>
<dbReference type="Pfam" id="PF00892">
    <property type="entry name" value="EamA"/>
    <property type="match status" value="2"/>
</dbReference>
<dbReference type="RefSeq" id="WP_138623784.1">
    <property type="nucleotide sequence ID" value="NZ_SZVP01000012.1"/>
</dbReference>
<feature type="transmembrane region" description="Helical" evidence="1">
    <location>
        <begin position="235"/>
        <end position="252"/>
    </location>
</feature>
<proteinExistence type="predicted"/>
<evidence type="ECO:0000256" key="1">
    <source>
        <dbReference type="SAM" id="Phobius"/>
    </source>
</evidence>
<feature type="transmembrane region" description="Helical" evidence="1">
    <location>
        <begin position="98"/>
        <end position="115"/>
    </location>
</feature>
<feature type="transmembrane region" description="Helical" evidence="1">
    <location>
        <begin position="39"/>
        <end position="59"/>
    </location>
</feature>
<comment type="caution">
    <text evidence="3">The sequence shown here is derived from an EMBL/GenBank/DDBJ whole genome shotgun (WGS) entry which is preliminary data.</text>
</comment>
<evidence type="ECO:0000259" key="2">
    <source>
        <dbReference type="Pfam" id="PF00892"/>
    </source>
</evidence>
<evidence type="ECO:0000313" key="4">
    <source>
        <dbReference type="Proteomes" id="UP000307702"/>
    </source>
</evidence>
<dbReference type="OrthoDB" id="148351at2"/>
<dbReference type="PANTHER" id="PTHR22911:SF103">
    <property type="entry name" value="BLR2811 PROTEIN"/>
    <property type="match status" value="1"/>
</dbReference>
<feature type="transmembrane region" description="Helical" evidence="1">
    <location>
        <begin position="206"/>
        <end position="228"/>
    </location>
</feature>
<name>A0A8H2JM68_9GAMM</name>
<dbReference type="InterPro" id="IPR037185">
    <property type="entry name" value="EmrE-like"/>
</dbReference>
<keyword evidence="1" id="KW-0472">Membrane</keyword>
<feature type="transmembrane region" description="Helical" evidence="1">
    <location>
        <begin position="71"/>
        <end position="92"/>
    </location>
</feature>
<feature type="transmembrane region" description="Helical" evidence="1">
    <location>
        <begin position="144"/>
        <end position="164"/>
    </location>
</feature>
<dbReference type="InterPro" id="IPR000620">
    <property type="entry name" value="EamA_dom"/>
</dbReference>
<dbReference type="PANTHER" id="PTHR22911">
    <property type="entry name" value="ACYL-MALONYL CONDENSING ENZYME-RELATED"/>
    <property type="match status" value="1"/>
</dbReference>
<keyword evidence="4" id="KW-1185">Reference proteome</keyword>
<feature type="domain" description="EamA" evidence="2">
    <location>
        <begin position="145"/>
        <end position="269"/>
    </location>
</feature>
<sequence>MPKISVGLAMTLLVIGNIIAVFSDALIKTLSADGPVYQFVLFRQLTAVLILLPFCLFTNKKDLFAGLQWHVLRGHIWLLGAILMVIALNAMPLATANAIFYAAPLIMLPLAMLLFQETLTKQSIWVAILGFIGVLIVVKPTHINWAAIAALIVAITLAANNVLIRKLPKYQNVFHVLLLTNLVGIPVALSLALWENKPWDWTPMLTATGSTTFILIYAGICVFVYRAVDASKVASAEYSGLLGAVTVGILWFDEMPDLSMIIGTAFIIMPLIWLAKVEAKNKRLAALIEE</sequence>
<keyword evidence="1" id="KW-1133">Transmembrane helix</keyword>
<reference evidence="3 4" key="1">
    <citation type="submission" date="2019-05" db="EMBL/GenBank/DDBJ databases">
        <title>Colwellia ponticola sp. nov., isolated from seawater.</title>
        <authorList>
            <person name="Yoon J.-H."/>
        </authorList>
    </citation>
    <scope>NUCLEOTIDE SEQUENCE [LARGE SCALE GENOMIC DNA]</scope>
    <source>
        <strain evidence="3 4">OISW-25</strain>
    </source>
</reference>
<feature type="transmembrane region" description="Helical" evidence="1">
    <location>
        <begin position="122"/>
        <end position="138"/>
    </location>
</feature>
<dbReference type="GO" id="GO:0016020">
    <property type="term" value="C:membrane"/>
    <property type="evidence" value="ECO:0007669"/>
    <property type="project" value="InterPro"/>
</dbReference>
<evidence type="ECO:0000313" key="3">
    <source>
        <dbReference type="EMBL" id="TMM43949.1"/>
    </source>
</evidence>
<organism evidence="3 4">
    <name type="scientific">Colwellia ponticola</name>
    <dbReference type="NCBI Taxonomy" id="2304625"/>
    <lineage>
        <taxon>Bacteria</taxon>
        <taxon>Pseudomonadati</taxon>
        <taxon>Pseudomonadota</taxon>
        <taxon>Gammaproteobacteria</taxon>
        <taxon>Alteromonadales</taxon>
        <taxon>Colwelliaceae</taxon>
        <taxon>Colwellia</taxon>
    </lineage>
</organism>
<dbReference type="Proteomes" id="UP000307702">
    <property type="component" value="Unassembled WGS sequence"/>
</dbReference>
<feature type="domain" description="EamA" evidence="2">
    <location>
        <begin position="9"/>
        <end position="138"/>
    </location>
</feature>
<dbReference type="AlphaFoldDB" id="A0A8H2JM68"/>
<feature type="transmembrane region" description="Helical" evidence="1">
    <location>
        <begin position="258"/>
        <end position="275"/>
    </location>
</feature>
<feature type="transmembrane region" description="Helical" evidence="1">
    <location>
        <begin position="176"/>
        <end position="194"/>
    </location>
</feature>
<dbReference type="EMBL" id="SZVP01000012">
    <property type="protein sequence ID" value="TMM43949.1"/>
    <property type="molecule type" value="Genomic_DNA"/>
</dbReference>
<gene>
    <name evidence="3" type="ORF">FCS21_12200</name>
</gene>